<protein>
    <submittedName>
        <fullName evidence="1">Uncharacterized protein</fullName>
    </submittedName>
</protein>
<organism evidence="1 2">
    <name type="scientific">Brevibacterium aurantiacum</name>
    <dbReference type="NCBI Taxonomy" id="273384"/>
    <lineage>
        <taxon>Bacteria</taxon>
        <taxon>Bacillati</taxon>
        <taxon>Actinomycetota</taxon>
        <taxon>Actinomycetes</taxon>
        <taxon>Micrococcales</taxon>
        <taxon>Brevibacteriaceae</taxon>
        <taxon>Brevibacterium</taxon>
    </lineage>
</organism>
<dbReference type="EMBL" id="NRGX01000001">
    <property type="protein sequence ID" value="PCC17836.1"/>
    <property type="molecule type" value="Genomic_DNA"/>
</dbReference>
<proteinExistence type="predicted"/>
<evidence type="ECO:0000313" key="2">
    <source>
        <dbReference type="Proteomes" id="UP000218377"/>
    </source>
</evidence>
<evidence type="ECO:0000313" key="1">
    <source>
        <dbReference type="EMBL" id="PCC17836.1"/>
    </source>
</evidence>
<gene>
    <name evidence="1" type="ORF">CIK79_05750</name>
</gene>
<name>A0A2A3X2D0_BREAU</name>
<sequence length="95" mass="10028">MAACASMTRVEPESVCAETPSRWTLTVRAFEPSVRSSASPLYLTLRVAVEPEAVVAGALRPEVESLSPFSSPVTVTLTPLVARSSAETDEAATFS</sequence>
<comment type="caution">
    <text evidence="1">The sequence shown here is derived from an EMBL/GenBank/DDBJ whole genome shotgun (WGS) entry which is preliminary data.</text>
</comment>
<dbReference type="AlphaFoldDB" id="A0A2A3X2D0"/>
<accession>A0A2A3X2D0</accession>
<reference evidence="1 2" key="1">
    <citation type="journal article" date="2017" name="Elife">
        <title>Extensive horizontal gene transfer in cheese-associated bacteria.</title>
        <authorList>
            <person name="Bonham K.S."/>
            <person name="Wolfe B.E."/>
            <person name="Dutton R.J."/>
        </authorList>
    </citation>
    <scope>NUCLEOTIDE SEQUENCE [LARGE SCALE GENOMIC DNA]</scope>
    <source>
        <strain evidence="1 2">JB5</strain>
    </source>
</reference>
<dbReference type="Proteomes" id="UP000218377">
    <property type="component" value="Unassembled WGS sequence"/>
</dbReference>